<keyword evidence="1" id="KW-1133">Transmembrane helix</keyword>
<evidence type="ECO:0000313" key="2">
    <source>
        <dbReference type="EMBL" id="MBD2195485.1"/>
    </source>
</evidence>
<dbReference type="EMBL" id="JACJQH010000010">
    <property type="protein sequence ID" value="MBD2195485.1"/>
    <property type="molecule type" value="Genomic_DNA"/>
</dbReference>
<comment type="caution">
    <text evidence="2">The sequence shown here is derived from an EMBL/GenBank/DDBJ whole genome shotgun (WGS) entry which is preliminary data.</text>
</comment>
<accession>A0ABR8A659</accession>
<feature type="transmembrane region" description="Helical" evidence="1">
    <location>
        <begin position="113"/>
        <end position="139"/>
    </location>
</feature>
<proteinExistence type="predicted"/>
<reference evidence="2 3" key="1">
    <citation type="journal article" date="2020" name="ISME J.">
        <title>Comparative genomics reveals insights into cyanobacterial evolution and habitat adaptation.</title>
        <authorList>
            <person name="Chen M.Y."/>
            <person name="Teng W.K."/>
            <person name="Zhao L."/>
            <person name="Hu C.X."/>
            <person name="Zhou Y.K."/>
            <person name="Han B.P."/>
            <person name="Song L.R."/>
            <person name="Shu W.S."/>
        </authorList>
    </citation>
    <scope>NUCLEOTIDE SEQUENCE [LARGE SCALE GENOMIC DNA]</scope>
    <source>
        <strain evidence="2 3">FACHB-288</strain>
    </source>
</reference>
<name>A0ABR8A659_9CYAN</name>
<feature type="transmembrane region" description="Helical" evidence="1">
    <location>
        <begin position="194"/>
        <end position="213"/>
    </location>
</feature>
<keyword evidence="3" id="KW-1185">Reference proteome</keyword>
<feature type="transmembrane region" description="Helical" evidence="1">
    <location>
        <begin position="84"/>
        <end position="101"/>
    </location>
</feature>
<feature type="transmembrane region" description="Helical" evidence="1">
    <location>
        <begin position="32"/>
        <end position="49"/>
    </location>
</feature>
<gene>
    <name evidence="2" type="ORF">H6G24_08290</name>
</gene>
<organism evidence="2 3">
    <name type="scientific">Calothrix parietina FACHB-288</name>
    <dbReference type="NCBI Taxonomy" id="2692896"/>
    <lineage>
        <taxon>Bacteria</taxon>
        <taxon>Bacillati</taxon>
        <taxon>Cyanobacteriota</taxon>
        <taxon>Cyanophyceae</taxon>
        <taxon>Nostocales</taxon>
        <taxon>Calotrichaceae</taxon>
        <taxon>Calothrix</taxon>
    </lineage>
</organism>
<protein>
    <submittedName>
        <fullName evidence="2">TraX family protein</fullName>
    </submittedName>
</protein>
<dbReference type="RefSeq" id="WP_190549311.1">
    <property type="nucleotide sequence ID" value="NZ_CAWPNO010000002.1"/>
</dbReference>
<dbReference type="Proteomes" id="UP000658514">
    <property type="component" value="Unassembled WGS sequence"/>
</dbReference>
<evidence type="ECO:0000313" key="3">
    <source>
        <dbReference type="Proteomes" id="UP000658514"/>
    </source>
</evidence>
<keyword evidence="1" id="KW-0472">Membrane</keyword>
<sequence length="216" mass="24747">MIKLTAFNIKVLAAVFMLMDHVYSVLMPNLVILHYVGRLSFPLFAWLLAEGEKHTRNIYRYGSRLLIAAIISQPIYIIVFRKSFLNILFTLLIGLIMLRLVRRYPRLLQQIPMVGLCALIAEIFRCEYGAYGIGVIFLMSLTDKLKPAIWALSWCILHFVAFVASGNSLAQNLAIFAGIIVFQFNSKQGPRARWFYAFYPGHLLILGLIRHFIFST</sequence>
<keyword evidence="1" id="KW-0812">Transmembrane</keyword>
<dbReference type="Pfam" id="PF05857">
    <property type="entry name" value="TraX"/>
    <property type="match status" value="1"/>
</dbReference>
<dbReference type="InterPro" id="IPR008875">
    <property type="entry name" value="TraX"/>
</dbReference>
<feature type="transmembrane region" description="Helical" evidence="1">
    <location>
        <begin position="61"/>
        <end position="78"/>
    </location>
</feature>
<feature type="transmembrane region" description="Helical" evidence="1">
    <location>
        <begin position="151"/>
        <end position="182"/>
    </location>
</feature>
<evidence type="ECO:0000256" key="1">
    <source>
        <dbReference type="SAM" id="Phobius"/>
    </source>
</evidence>